<organism evidence="2 3">
    <name type="scientific">Araneus ventricosus</name>
    <name type="common">Orbweaver spider</name>
    <name type="synonym">Epeira ventricosa</name>
    <dbReference type="NCBI Taxonomy" id="182803"/>
    <lineage>
        <taxon>Eukaryota</taxon>
        <taxon>Metazoa</taxon>
        <taxon>Ecdysozoa</taxon>
        <taxon>Arthropoda</taxon>
        <taxon>Chelicerata</taxon>
        <taxon>Arachnida</taxon>
        <taxon>Araneae</taxon>
        <taxon>Araneomorphae</taxon>
        <taxon>Entelegynae</taxon>
        <taxon>Araneoidea</taxon>
        <taxon>Araneidae</taxon>
        <taxon>Araneus</taxon>
    </lineage>
</organism>
<dbReference type="OrthoDB" id="6747053at2759"/>
<accession>A0A4Y2CL99</accession>
<feature type="region of interest" description="Disordered" evidence="1">
    <location>
        <begin position="255"/>
        <end position="276"/>
    </location>
</feature>
<evidence type="ECO:0000313" key="3">
    <source>
        <dbReference type="Proteomes" id="UP000499080"/>
    </source>
</evidence>
<dbReference type="EMBL" id="BGPR01000198">
    <property type="protein sequence ID" value="GBM04075.1"/>
    <property type="molecule type" value="Genomic_DNA"/>
</dbReference>
<dbReference type="Proteomes" id="UP000499080">
    <property type="component" value="Unassembled WGS sequence"/>
</dbReference>
<protein>
    <submittedName>
        <fullName evidence="2">Uncharacterized protein</fullName>
    </submittedName>
</protein>
<comment type="caution">
    <text evidence="2">The sequence shown here is derived from an EMBL/GenBank/DDBJ whole genome shotgun (WGS) entry which is preliminary data.</text>
</comment>
<name>A0A4Y2CL99_ARAVE</name>
<gene>
    <name evidence="2" type="ORF">AVEN_247947_1</name>
</gene>
<dbReference type="AlphaFoldDB" id="A0A4Y2CL99"/>
<reference evidence="2 3" key="1">
    <citation type="journal article" date="2019" name="Sci. Rep.">
        <title>Orb-weaving spider Araneus ventricosus genome elucidates the spidroin gene catalogue.</title>
        <authorList>
            <person name="Kono N."/>
            <person name="Nakamura H."/>
            <person name="Ohtoshi R."/>
            <person name="Moran D.A.P."/>
            <person name="Shinohara A."/>
            <person name="Yoshida Y."/>
            <person name="Fujiwara M."/>
            <person name="Mori M."/>
            <person name="Tomita M."/>
            <person name="Arakawa K."/>
        </authorList>
    </citation>
    <scope>NUCLEOTIDE SEQUENCE [LARGE SCALE GENOMIC DNA]</scope>
</reference>
<keyword evidence="3" id="KW-1185">Reference proteome</keyword>
<sequence>MRLSGLWKWTHITPPITPLLNCRGTIVNEVLEEAEQSCKEVRKRKKKRFFDKKCEDESSEIFQHKKFKLALLQVNDRIEAELERRFQSMQKVNEIFGFLSPKQLTTLDNKTLREKASALRNLYRDDLDKDDLSVEIESFKYTVDFSWWLFLRLSTPRLSLYSQTQLPFSITQILSSTHLFWDFPPKFTSRKVPSTLSGSLLPNRFCNYFCEEGSSGEILILRNGSSYNNGFALIGKRIVDYNAIVLNLGSSRPHEVLERGDGRGWKAPPKDKNDSD</sequence>
<evidence type="ECO:0000256" key="1">
    <source>
        <dbReference type="SAM" id="MobiDB-lite"/>
    </source>
</evidence>
<proteinExistence type="predicted"/>
<evidence type="ECO:0000313" key="2">
    <source>
        <dbReference type="EMBL" id="GBM04075.1"/>
    </source>
</evidence>